<proteinExistence type="predicted"/>
<keyword evidence="3" id="KW-1185">Reference proteome</keyword>
<evidence type="ECO:0000313" key="2">
    <source>
        <dbReference type="EMBL" id="KAF1995720.1"/>
    </source>
</evidence>
<dbReference type="EMBL" id="ML977634">
    <property type="protein sequence ID" value="KAF1995720.1"/>
    <property type="molecule type" value="Genomic_DNA"/>
</dbReference>
<reference evidence="2" key="1">
    <citation type="journal article" date="2020" name="Stud. Mycol.">
        <title>101 Dothideomycetes genomes: a test case for predicting lifestyles and emergence of pathogens.</title>
        <authorList>
            <person name="Haridas S."/>
            <person name="Albert R."/>
            <person name="Binder M."/>
            <person name="Bloem J."/>
            <person name="Labutti K."/>
            <person name="Salamov A."/>
            <person name="Andreopoulos B."/>
            <person name="Baker S."/>
            <person name="Barry K."/>
            <person name="Bills G."/>
            <person name="Bluhm B."/>
            <person name="Cannon C."/>
            <person name="Castanera R."/>
            <person name="Culley D."/>
            <person name="Daum C."/>
            <person name="Ezra D."/>
            <person name="Gonzalez J."/>
            <person name="Henrissat B."/>
            <person name="Kuo A."/>
            <person name="Liang C."/>
            <person name="Lipzen A."/>
            <person name="Lutzoni F."/>
            <person name="Magnuson J."/>
            <person name="Mondo S."/>
            <person name="Nolan M."/>
            <person name="Ohm R."/>
            <person name="Pangilinan J."/>
            <person name="Park H.-J."/>
            <person name="Ramirez L."/>
            <person name="Alfaro M."/>
            <person name="Sun H."/>
            <person name="Tritt A."/>
            <person name="Yoshinaga Y."/>
            <person name="Zwiers L.-H."/>
            <person name="Turgeon B."/>
            <person name="Goodwin S."/>
            <person name="Spatafora J."/>
            <person name="Crous P."/>
            <person name="Grigoriev I."/>
        </authorList>
    </citation>
    <scope>NUCLEOTIDE SEQUENCE</scope>
    <source>
        <strain evidence="2">CBS 123094</strain>
    </source>
</reference>
<feature type="compositionally biased region" description="Acidic residues" evidence="1">
    <location>
        <begin position="358"/>
        <end position="368"/>
    </location>
</feature>
<dbReference type="AlphaFoldDB" id="A0A6A5W1X2"/>
<feature type="region of interest" description="Disordered" evidence="1">
    <location>
        <begin position="316"/>
        <end position="368"/>
    </location>
</feature>
<accession>A0A6A5W1X2</accession>
<dbReference type="Proteomes" id="UP000799779">
    <property type="component" value="Unassembled WGS sequence"/>
</dbReference>
<organism evidence="2 3">
    <name type="scientific">Amniculicola lignicola CBS 123094</name>
    <dbReference type="NCBI Taxonomy" id="1392246"/>
    <lineage>
        <taxon>Eukaryota</taxon>
        <taxon>Fungi</taxon>
        <taxon>Dikarya</taxon>
        <taxon>Ascomycota</taxon>
        <taxon>Pezizomycotina</taxon>
        <taxon>Dothideomycetes</taxon>
        <taxon>Pleosporomycetidae</taxon>
        <taxon>Pleosporales</taxon>
        <taxon>Amniculicolaceae</taxon>
        <taxon>Amniculicola</taxon>
    </lineage>
</organism>
<evidence type="ECO:0000256" key="1">
    <source>
        <dbReference type="SAM" id="MobiDB-lite"/>
    </source>
</evidence>
<sequence>MATVLCRYNYITEESVRADIKKRGESTPTVIYPKFSIEAEHDNCCMPYNPPEHLLECGHAIQARSDEPCGINCQHVAKELRSLKLNSSEWEAAKARYIPKVEARTAWFCLACEMGIIQEWKKKWGFTTSTLEQRRLLRAYLKGLWNKGHIVTWGLYEKQCGPGLYEEMRVKWLNPGQRRASTKNAVVLDSATLNAAIKKLEKRQARRRAENARKPVLPWTENPKTDSKSITTPPLVREAGFLQDHFDLFDALDFDPGFPNQIIKIDPKWTSFITDIIVANGTTGYEKDRKCYRQITSSSPIAVDILADMEQSPVPNIRPLYTHTKTSNPPGNSKLTGQHGGNAQWPDDGKDSLSDSDSSIESDSEDEDEYRVLVGHYDPLLGSIDCENFRLKILR</sequence>
<gene>
    <name evidence="2" type="ORF">P154DRAFT_538576</name>
</gene>
<feature type="compositionally biased region" description="Polar residues" evidence="1">
    <location>
        <begin position="323"/>
        <end position="336"/>
    </location>
</feature>
<evidence type="ECO:0000313" key="3">
    <source>
        <dbReference type="Proteomes" id="UP000799779"/>
    </source>
</evidence>
<name>A0A6A5W1X2_9PLEO</name>
<protein>
    <submittedName>
        <fullName evidence="2">Uncharacterized protein</fullName>
    </submittedName>
</protein>